<sequence length="229" mass="25310">MPDHTTFLPLPALNVSFALLTLLALYGFYRAVGRDRQLLGMLLLWLLLVSGIASTGFFLDTRGLPPRLAFVLLPMVVVGLLLGFSRLGARLRARSSLEALHYLQGVRVLVEVVFLHGLYTAGYVARAMTYAGYNFDLLPGLLGPLVGYAVFKRQWLGARWAIGYNVLGIAVLLSVVIIAVFSAETGYQRFGLGQPTVAIFYLPFVWLPAVVVPLMLWAHFISLGKLMRR</sequence>
<gene>
    <name evidence="2" type="ORF">LEM8419_00741</name>
</gene>
<organism evidence="2 3">
    <name type="scientific">Neolewinella maritima</name>
    <dbReference type="NCBI Taxonomy" id="1383882"/>
    <lineage>
        <taxon>Bacteria</taxon>
        <taxon>Pseudomonadati</taxon>
        <taxon>Bacteroidota</taxon>
        <taxon>Saprospiria</taxon>
        <taxon>Saprospirales</taxon>
        <taxon>Lewinellaceae</taxon>
        <taxon>Neolewinella</taxon>
    </lineage>
</organism>
<evidence type="ECO:0000313" key="2">
    <source>
        <dbReference type="EMBL" id="CAH0999441.1"/>
    </source>
</evidence>
<keyword evidence="1" id="KW-0812">Transmembrane</keyword>
<reference evidence="2" key="1">
    <citation type="submission" date="2021-12" db="EMBL/GenBank/DDBJ databases">
        <authorList>
            <person name="Rodrigo-Torres L."/>
            <person name="Arahal R. D."/>
            <person name="Lucena T."/>
        </authorList>
    </citation>
    <scope>NUCLEOTIDE SEQUENCE</scope>
    <source>
        <strain evidence="2">CECT 8419</strain>
    </source>
</reference>
<accession>A0ABM9AXK8</accession>
<protein>
    <submittedName>
        <fullName evidence="2">Uncharacterized protein</fullName>
    </submittedName>
</protein>
<evidence type="ECO:0000256" key="1">
    <source>
        <dbReference type="SAM" id="Phobius"/>
    </source>
</evidence>
<evidence type="ECO:0000313" key="3">
    <source>
        <dbReference type="Proteomes" id="UP000837803"/>
    </source>
</evidence>
<dbReference type="RefSeq" id="WP_238749624.1">
    <property type="nucleotide sequence ID" value="NZ_CAKLPZ010000001.1"/>
</dbReference>
<feature type="transmembrane region" description="Helical" evidence="1">
    <location>
        <begin position="64"/>
        <end position="84"/>
    </location>
</feature>
<dbReference type="EMBL" id="CAKLPZ010000001">
    <property type="protein sequence ID" value="CAH0999441.1"/>
    <property type="molecule type" value="Genomic_DNA"/>
</dbReference>
<feature type="transmembrane region" description="Helical" evidence="1">
    <location>
        <begin position="6"/>
        <end position="26"/>
    </location>
</feature>
<keyword evidence="1" id="KW-0472">Membrane</keyword>
<feature type="transmembrane region" description="Helical" evidence="1">
    <location>
        <begin position="163"/>
        <end position="183"/>
    </location>
</feature>
<feature type="transmembrane region" description="Helical" evidence="1">
    <location>
        <begin position="198"/>
        <end position="220"/>
    </location>
</feature>
<feature type="transmembrane region" description="Helical" evidence="1">
    <location>
        <begin position="38"/>
        <end position="58"/>
    </location>
</feature>
<comment type="caution">
    <text evidence="2">The sequence shown here is derived from an EMBL/GenBank/DDBJ whole genome shotgun (WGS) entry which is preliminary data.</text>
</comment>
<name>A0ABM9AXK8_9BACT</name>
<keyword evidence="3" id="KW-1185">Reference proteome</keyword>
<feature type="transmembrane region" description="Helical" evidence="1">
    <location>
        <begin position="131"/>
        <end position="151"/>
    </location>
</feature>
<keyword evidence="1" id="KW-1133">Transmembrane helix</keyword>
<proteinExistence type="predicted"/>
<dbReference type="Proteomes" id="UP000837803">
    <property type="component" value="Unassembled WGS sequence"/>
</dbReference>
<feature type="transmembrane region" description="Helical" evidence="1">
    <location>
        <begin position="105"/>
        <end position="125"/>
    </location>
</feature>